<feature type="signal peptide" evidence="3">
    <location>
        <begin position="1"/>
        <end position="24"/>
    </location>
</feature>
<reference evidence="7" key="3">
    <citation type="submission" date="2015-04" db="UniProtKB">
        <authorList>
            <consortium name="EnsemblPlants"/>
        </authorList>
    </citation>
    <scope>IDENTIFICATION</scope>
    <source>
        <strain evidence="7">cv. Jemalong A17</strain>
    </source>
</reference>
<dbReference type="EnsemblPlants" id="KEH43974">
    <property type="protein sequence ID" value="KEH43974"/>
    <property type="gene ID" value="MTR_1g105885"/>
</dbReference>
<dbReference type="HOGENOM" id="CLU_000288_35_0_1"/>
<name>G8A0Z3_MEDTR</name>
<reference evidence="5 8" key="2">
    <citation type="journal article" date="2014" name="BMC Genomics">
        <title>An improved genome release (version Mt4.0) for the model legume Medicago truncatula.</title>
        <authorList>
            <person name="Tang H."/>
            <person name="Krishnakumar V."/>
            <person name="Bidwell S."/>
            <person name="Rosen B."/>
            <person name="Chan A."/>
            <person name="Zhou S."/>
            <person name="Gentzbittel L."/>
            <person name="Childs K.L."/>
            <person name="Yandell M."/>
            <person name="Gundlach H."/>
            <person name="Mayer K.F."/>
            <person name="Schwartz D.C."/>
            <person name="Town C.D."/>
        </authorList>
    </citation>
    <scope>GENOME REANNOTATION</scope>
    <source>
        <strain evidence="5">A17</strain>
        <strain evidence="7 8">cv. Jemalong A17</strain>
    </source>
</reference>
<dbReference type="Proteomes" id="UP000002051">
    <property type="component" value="Unassembled WGS sequence"/>
</dbReference>
<evidence type="ECO:0000256" key="3">
    <source>
        <dbReference type="SAM" id="SignalP"/>
    </source>
</evidence>
<gene>
    <name evidence="7" type="primary">25485292</name>
    <name evidence="5" type="ordered locus">MTR_1g105885</name>
    <name evidence="6" type="ORF">MtrunA17_Chr1g0206651</name>
</gene>
<keyword evidence="5" id="KW-0418">Kinase</keyword>
<feature type="domain" description="Gnk2-homologous" evidence="4">
    <location>
        <begin position="141"/>
        <end position="249"/>
    </location>
</feature>
<evidence type="ECO:0000259" key="4">
    <source>
        <dbReference type="PROSITE" id="PS51473"/>
    </source>
</evidence>
<dbReference type="EMBL" id="CM001217">
    <property type="protein sequence ID" value="KEH43974.1"/>
    <property type="molecule type" value="Genomic_DNA"/>
</dbReference>
<sequence>MATISVIPYSFLILIILFTSKVNADDKFTYLCDKNNDRGDYITGSTYHNNLKIAFIYLTFNSKVNYGFYNTNYGQNEDKVNLIGICRGDINPEDCRKCLVSSKSYLTEACPNKKEAIGWYEADQKCMLRYSDRSILGLSEMWPAIIWWNVNNATLADQFNSVIKQLLNDLKNKAINGDSHRKYAVGTLPGPSSDQTINGLVQCTPDLSVSQCDDCLNESIAEVPKYCTNKIGCRVFRASCNLRFETYQFYQT</sequence>
<dbReference type="InterPro" id="IPR038408">
    <property type="entry name" value="GNK2_sf"/>
</dbReference>
<evidence type="ECO:0000313" key="7">
    <source>
        <dbReference type="EnsemblPlants" id="KEH43974"/>
    </source>
</evidence>
<dbReference type="OMA" id="DEIGPAY"/>
<dbReference type="Gramene" id="rna6267">
    <property type="protein sequence ID" value="RHN82141.1"/>
    <property type="gene ID" value="gene6267"/>
</dbReference>
<dbReference type="PANTHER" id="PTHR32099:SF51">
    <property type="entry name" value="CYSTEINE-RICH RECEPTOR-LIKE PROTEIN KINASE 25 ISOFORM X1"/>
    <property type="match status" value="1"/>
</dbReference>
<evidence type="ECO:0000313" key="5">
    <source>
        <dbReference type="EMBL" id="KEH43974.1"/>
    </source>
</evidence>
<evidence type="ECO:0000313" key="6">
    <source>
        <dbReference type="EMBL" id="RHN82141.1"/>
    </source>
</evidence>
<dbReference type="Pfam" id="PF01657">
    <property type="entry name" value="Stress-antifung"/>
    <property type="match status" value="2"/>
</dbReference>
<evidence type="ECO:0000256" key="2">
    <source>
        <dbReference type="ARBA" id="ARBA00022737"/>
    </source>
</evidence>
<reference evidence="5 8" key="1">
    <citation type="journal article" date="2011" name="Nature">
        <title>The Medicago genome provides insight into the evolution of rhizobial symbioses.</title>
        <authorList>
            <person name="Young N.D."/>
            <person name="Debelle F."/>
            <person name="Oldroyd G.E."/>
            <person name="Geurts R."/>
            <person name="Cannon S.B."/>
            <person name="Udvardi M.K."/>
            <person name="Benedito V.A."/>
            <person name="Mayer K.F."/>
            <person name="Gouzy J."/>
            <person name="Schoof H."/>
            <person name="Van de Peer Y."/>
            <person name="Proost S."/>
            <person name="Cook D.R."/>
            <person name="Meyers B.C."/>
            <person name="Spannagl M."/>
            <person name="Cheung F."/>
            <person name="De Mita S."/>
            <person name="Krishnakumar V."/>
            <person name="Gundlach H."/>
            <person name="Zhou S."/>
            <person name="Mudge J."/>
            <person name="Bharti A.K."/>
            <person name="Murray J.D."/>
            <person name="Naoumkina M.A."/>
            <person name="Rosen B."/>
            <person name="Silverstein K.A."/>
            <person name="Tang H."/>
            <person name="Rombauts S."/>
            <person name="Zhao P.X."/>
            <person name="Zhou P."/>
            <person name="Barbe V."/>
            <person name="Bardou P."/>
            <person name="Bechner M."/>
            <person name="Bellec A."/>
            <person name="Berger A."/>
            <person name="Berges H."/>
            <person name="Bidwell S."/>
            <person name="Bisseling T."/>
            <person name="Choisne N."/>
            <person name="Couloux A."/>
            <person name="Denny R."/>
            <person name="Deshpande S."/>
            <person name="Dai X."/>
            <person name="Doyle J.J."/>
            <person name="Dudez A.M."/>
            <person name="Farmer A.D."/>
            <person name="Fouteau S."/>
            <person name="Franken C."/>
            <person name="Gibelin C."/>
            <person name="Gish J."/>
            <person name="Goldstein S."/>
            <person name="Gonzalez A.J."/>
            <person name="Green P.J."/>
            <person name="Hallab A."/>
            <person name="Hartog M."/>
            <person name="Hua A."/>
            <person name="Humphray S.J."/>
            <person name="Jeong D.H."/>
            <person name="Jing Y."/>
            <person name="Jocker A."/>
            <person name="Kenton S.M."/>
            <person name="Kim D.J."/>
            <person name="Klee K."/>
            <person name="Lai H."/>
            <person name="Lang C."/>
            <person name="Lin S."/>
            <person name="Macmil S.L."/>
            <person name="Magdelenat G."/>
            <person name="Matthews L."/>
            <person name="McCorrison J."/>
            <person name="Monaghan E.L."/>
            <person name="Mun J.H."/>
            <person name="Najar F.Z."/>
            <person name="Nicholson C."/>
            <person name="Noirot C."/>
            <person name="O'Bleness M."/>
            <person name="Paule C.R."/>
            <person name="Poulain J."/>
            <person name="Prion F."/>
            <person name="Qin B."/>
            <person name="Qu C."/>
            <person name="Retzel E.F."/>
            <person name="Riddle C."/>
            <person name="Sallet E."/>
            <person name="Samain S."/>
            <person name="Samson N."/>
            <person name="Sanders I."/>
            <person name="Saurat O."/>
            <person name="Scarpelli C."/>
            <person name="Schiex T."/>
            <person name="Segurens B."/>
            <person name="Severin A.J."/>
            <person name="Sherrier D.J."/>
            <person name="Shi R."/>
            <person name="Sims S."/>
            <person name="Singer S.R."/>
            <person name="Sinharoy S."/>
            <person name="Sterck L."/>
            <person name="Viollet A."/>
            <person name="Wang B.B."/>
            <person name="Wang K."/>
            <person name="Wang M."/>
            <person name="Wang X."/>
            <person name="Warfsmann J."/>
            <person name="Weissenbach J."/>
            <person name="White D.D."/>
            <person name="White J.D."/>
            <person name="Wiley G.B."/>
            <person name="Wincker P."/>
            <person name="Xing Y."/>
            <person name="Yang L."/>
            <person name="Yao Z."/>
            <person name="Ying F."/>
            <person name="Zhai J."/>
            <person name="Zhou L."/>
            <person name="Zuber A."/>
            <person name="Denarie J."/>
            <person name="Dixon R.A."/>
            <person name="May G.D."/>
            <person name="Schwartz D.C."/>
            <person name="Rogers J."/>
            <person name="Quetier F."/>
            <person name="Town C.D."/>
            <person name="Roe B.A."/>
        </authorList>
    </citation>
    <scope>NUCLEOTIDE SEQUENCE [LARGE SCALE GENOMIC DNA]</scope>
    <source>
        <strain evidence="5">A17</strain>
        <strain evidence="7 8">cv. Jemalong A17</strain>
    </source>
</reference>
<dbReference type="GO" id="GO:0016301">
    <property type="term" value="F:kinase activity"/>
    <property type="evidence" value="ECO:0007669"/>
    <property type="project" value="UniProtKB-KW"/>
</dbReference>
<dbReference type="KEGG" id="mtr:25485292"/>
<dbReference type="Proteomes" id="UP000265566">
    <property type="component" value="Chromosome 1"/>
</dbReference>
<keyword evidence="5" id="KW-0808">Transferase</keyword>
<dbReference type="PaxDb" id="3880-AES85092"/>
<accession>G8A0Z3</accession>
<dbReference type="InterPro" id="IPR002902">
    <property type="entry name" value="GNK2"/>
</dbReference>
<keyword evidence="1 3" id="KW-0732">Signal</keyword>
<dbReference type="FunFam" id="3.30.430.20:FF:000002">
    <property type="entry name" value="Cysteine-rich receptor-like protein kinase 10"/>
    <property type="match status" value="1"/>
</dbReference>
<dbReference type="OrthoDB" id="1909574at2759"/>
<reference evidence="9" key="4">
    <citation type="journal article" date="2018" name="Nat. Plants">
        <title>Whole-genome landscape of Medicago truncatula symbiotic genes.</title>
        <authorList>
            <person name="Pecrix Y."/>
            <person name="Staton S.E."/>
            <person name="Sallet E."/>
            <person name="Lelandais-Briere C."/>
            <person name="Moreau S."/>
            <person name="Carrere S."/>
            <person name="Blein T."/>
            <person name="Jardinaud M.F."/>
            <person name="Latrasse D."/>
            <person name="Zouine M."/>
            <person name="Zahm M."/>
            <person name="Kreplak J."/>
            <person name="Mayjonade B."/>
            <person name="Satge C."/>
            <person name="Perez M."/>
            <person name="Cauet S."/>
            <person name="Marande W."/>
            <person name="Chantry-Darmon C."/>
            <person name="Lopez-Roques C."/>
            <person name="Bouchez O."/>
            <person name="Berard A."/>
            <person name="Debelle F."/>
            <person name="Munos S."/>
            <person name="Bendahmane A."/>
            <person name="Berges H."/>
            <person name="Niebel A."/>
            <person name="Buitink J."/>
            <person name="Frugier F."/>
            <person name="Benhamed M."/>
            <person name="Crespi M."/>
            <person name="Gouzy J."/>
            <person name="Gamas P."/>
        </authorList>
    </citation>
    <scope>NUCLEOTIDE SEQUENCE [LARGE SCALE GENOMIC DNA]</scope>
    <source>
        <strain evidence="9">cv. Jemalong A17</strain>
    </source>
</reference>
<keyword evidence="2" id="KW-0677">Repeat</keyword>
<dbReference type="PROSITE" id="PS51473">
    <property type="entry name" value="GNK2"/>
    <property type="match status" value="2"/>
</dbReference>
<dbReference type="AlphaFoldDB" id="G8A0Z3"/>
<dbReference type="eggNOG" id="ENOG502QWDY">
    <property type="taxonomic scope" value="Eukaryota"/>
</dbReference>
<protein>
    <submittedName>
        <fullName evidence="5">Cysteine-rich RLK (Receptor-like kinase) protein</fullName>
    </submittedName>
    <submittedName>
        <fullName evidence="6">Putative Gnk2-like domain-containing protein</fullName>
    </submittedName>
</protein>
<keyword evidence="8" id="KW-1185">Reference proteome</keyword>
<evidence type="ECO:0000256" key="1">
    <source>
        <dbReference type="ARBA" id="ARBA00022729"/>
    </source>
</evidence>
<dbReference type="STRING" id="3880.G8A0Z3"/>
<dbReference type="PANTHER" id="PTHR32099">
    <property type="entry name" value="CYSTEINE-RICH REPEAT SECRETORY PROTEIN"/>
    <property type="match status" value="1"/>
</dbReference>
<proteinExistence type="predicted"/>
<feature type="domain" description="Gnk2-homologous" evidence="4">
    <location>
        <begin position="29"/>
        <end position="135"/>
    </location>
</feature>
<feature type="chain" id="PRO_5014574372" evidence="3">
    <location>
        <begin position="25"/>
        <end position="252"/>
    </location>
</feature>
<evidence type="ECO:0000313" key="9">
    <source>
        <dbReference type="Proteomes" id="UP000265566"/>
    </source>
</evidence>
<reference evidence="6" key="5">
    <citation type="journal article" date="2018" name="Nat. Plants">
        <title>Whole-genome landscape of Medicago truncatula symbiotic genes.</title>
        <authorList>
            <person name="Pecrix Y."/>
            <person name="Gamas P."/>
            <person name="Carrere S."/>
        </authorList>
    </citation>
    <scope>NUCLEOTIDE SEQUENCE</scope>
    <source>
        <tissue evidence="6">Leaves</tissue>
    </source>
</reference>
<dbReference type="EMBL" id="PSQE01000001">
    <property type="protein sequence ID" value="RHN82141.1"/>
    <property type="molecule type" value="Genomic_DNA"/>
</dbReference>
<dbReference type="Gene3D" id="3.30.430.20">
    <property type="entry name" value="Gnk2 domain, C-X8-C-X2-C motif"/>
    <property type="match status" value="2"/>
</dbReference>
<evidence type="ECO:0000313" key="8">
    <source>
        <dbReference type="Proteomes" id="UP000002051"/>
    </source>
</evidence>
<organism evidence="7">
    <name type="scientific">Medicago truncatula</name>
    <name type="common">Barrel medic</name>
    <name type="synonym">Medicago tribuloides</name>
    <dbReference type="NCBI Taxonomy" id="3880"/>
    <lineage>
        <taxon>Eukaryota</taxon>
        <taxon>Viridiplantae</taxon>
        <taxon>Streptophyta</taxon>
        <taxon>Embryophyta</taxon>
        <taxon>Tracheophyta</taxon>
        <taxon>Spermatophyta</taxon>
        <taxon>Magnoliopsida</taxon>
        <taxon>eudicotyledons</taxon>
        <taxon>Gunneridae</taxon>
        <taxon>Pentapetalae</taxon>
        <taxon>rosids</taxon>
        <taxon>fabids</taxon>
        <taxon>Fabales</taxon>
        <taxon>Fabaceae</taxon>
        <taxon>Papilionoideae</taxon>
        <taxon>50 kb inversion clade</taxon>
        <taxon>NPAAA clade</taxon>
        <taxon>Hologalegina</taxon>
        <taxon>IRL clade</taxon>
        <taxon>Trifolieae</taxon>
        <taxon>Medicago</taxon>
    </lineage>
</organism>
<dbReference type="CDD" id="cd23509">
    <property type="entry name" value="Gnk2-like"/>
    <property type="match status" value="2"/>
</dbReference>